<keyword evidence="5 8" id="KW-0812">Transmembrane</keyword>
<keyword evidence="9" id="KW-0614">Plasmid</keyword>
<evidence type="ECO:0000313" key="10">
    <source>
        <dbReference type="Proteomes" id="UP000595197"/>
    </source>
</evidence>
<feature type="transmembrane region" description="Helical" evidence="8">
    <location>
        <begin position="195"/>
        <end position="214"/>
    </location>
</feature>
<feature type="transmembrane region" description="Helical" evidence="8">
    <location>
        <begin position="168"/>
        <end position="189"/>
    </location>
</feature>
<organism evidence="9 10">
    <name type="scientific">Skermanella cutis</name>
    <dbReference type="NCBI Taxonomy" id="2775420"/>
    <lineage>
        <taxon>Bacteria</taxon>
        <taxon>Pseudomonadati</taxon>
        <taxon>Pseudomonadota</taxon>
        <taxon>Alphaproteobacteria</taxon>
        <taxon>Rhodospirillales</taxon>
        <taxon>Azospirillaceae</taxon>
        <taxon>Skermanella</taxon>
    </lineage>
</organism>
<dbReference type="PANTHER" id="PTHR30269">
    <property type="entry name" value="TRANSMEMBRANE PROTEIN YFCA"/>
    <property type="match status" value="1"/>
</dbReference>
<protein>
    <recommendedName>
        <fullName evidence="8">Probable membrane transporter protein</fullName>
    </recommendedName>
</protein>
<keyword evidence="4 8" id="KW-1003">Cell membrane</keyword>
<dbReference type="InterPro" id="IPR002781">
    <property type="entry name" value="TM_pro_TauE-like"/>
</dbReference>
<dbReference type="EMBL" id="CP067421">
    <property type="protein sequence ID" value="QQP92884.1"/>
    <property type="molecule type" value="Genomic_DNA"/>
</dbReference>
<feature type="transmembrane region" description="Helical" evidence="8">
    <location>
        <begin position="137"/>
        <end position="156"/>
    </location>
</feature>
<evidence type="ECO:0000313" key="9">
    <source>
        <dbReference type="EMBL" id="QQP92884.1"/>
    </source>
</evidence>
<evidence type="ECO:0000256" key="6">
    <source>
        <dbReference type="ARBA" id="ARBA00022989"/>
    </source>
</evidence>
<keyword evidence="10" id="KW-1185">Reference proteome</keyword>
<evidence type="ECO:0000256" key="5">
    <source>
        <dbReference type="ARBA" id="ARBA00022692"/>
    </source>
</evidence>
<geneLocation type="plasmid" evidence="9 10">
    <name>pTT6-1</name>
</geneLocation>
<keyword evidence="7 8" id="KW-0472">Membrane</keyword>
<accession>A0ABX7BFG8</accession>
<reference evidence="9" key="1">
    <citation type="submission" date="2021-02" db="EMBL/GenBank/DDBJ databases">
        <title>Skermanella TT6 skin isolate.</title>
        <authorList>
            <person name="Lee K."/>
            <person name="Ganzorig M."/>
        </authorList>
    </citation>
    <scope>NUCLEOTIDE SEQUENCE</scope>
    <source>
        <strain evidence="9">TT6</strain>
    </source>
</reference>
<evidence type="ECO:0000256" key="2">
    <source>
        <dbReference type="ARBA" id="ARBA00009142"/>
    </source>
</evidence>
<keyword evidence="3" id="KW-0813">Transport</keyword>
<dbReference type="RefSeq" id="WP_201082133.1">
    <property type="nucleotide sequence ID" value="NZ_CP067421.1"/>
</dbReference>
<dbReference type="PANTHER" id="PTHR30269:SF37">
    <property type="entry name" value="MEMBRANE TRANSPORTER PROTEIN"/>
    <property type="match status" value="1"/>
</dbReference>
<evidence type="ECO:0000256" key="8">
    <source>
        <dbReference type="RuleBase" id="RU363041"/>
    </source>
</evidence>
<evidence type="ECO:0000256" key="4">
    <source>
        <dbReference type="ARBA" id="ARBA00022475"/>
    </source>
</evidence>
<sequence>MLSSIALGGWIYAAAFACVALAAAVQGSTGLGFGLLAAPILGMMDPAFVPGPLLALAFLISVLQAAREWRSIDPAKLLVALCGRIPASFLAGLSISLMPASAFGVTFSVLVLAAVGLSLAGPRVRTTPGTLFTAGAASGYMGTLTSIGAPPMAIVLQNAAGPEVRSTMGAFFVVGAGFSIAALALFGHFGRTEMILTAYLAPAVPVGFALSFWGRRAVDRGRVRPVLLGLSAVSALLLLAKSLA</sequence>
<proteinExistence type="inferred from homology"/>
<dbReference type="Pfam" id="PF01925">
    <property type="entry name" value="TauE"/>
    <property type="match status" value="1"/>
</dbReference>
<evidence type="ECO:0000256" key="1">
    <source>
        <dbReference type="ARBA" id="ARBA00004651"/>
    </source>
</evidence>
<comment type="subcellular location">
    <subcellularLocation>
        <location evidence="1 8">Cell membrane</location>
        <topology evidence="1 8">Multi-pass membrane protein</topology>
    </subcellularLocation>
</comment>
<dbReference type="InterPro" id="IPR052017">
    <property type="entry name" value="TSUP"/>
</dbReference>
<feature type="transmembrane region" description="Helical" evidence="8">
    <location>
        <begin position="87"/>
        <end position="117"/>
    </location>
</feature>
<gene>
    <name evidence="9" type="ORF">IGS68_31085</name>
</gene>
<evidence type="ECO:0000256" key="7">
    <source>
        <dbReference type="ARBA" id="ARBA00023136"/>
    </source>
</evidence>
<comment type="similarity">
    <text evidence="2 8">Belongs to the 4-toluene sulfonate uptake permease (TSUP) (TC 2.A.102) family.</text>
</comment>
<name>A0ABX7BFG8_9PROT</name>
<dbReference type="Proteomes" id="UP000595197">
    <property type="component" value="Plasmid pTT6-1"/>
</dbReference>
<feature type="transmembrane region" description="Helical" evidence="8">
    <location>
        <begin position="46"/>
        <end position="66"/>
    </location>
</feature>
<keyword evidence="6 8" id="KW-1133">Transmembrane helix</keyword>
<evidence type="ECO:0000256" key="3">
    <source>
        <dbReference type="ARBA" id="ARBA00022448"/>
    </source>
</evidence>